<organism evidence="2 3">
    <name type="scientific">Shouchella clausii</name>
    <name type="common">Alkalihalobacillus clausii</name>
    <dbReference type="NCBI Taxonomy" id="79880"/>
    <lineage>
        <taxon>Bacteria</taxon>
        <taxon>Bacillati</taxon>
        <taxon>Bacillota</taxon>
        <taxon>Bacilli</taxon>
        <taxon>Bacillales</taxon>
        <taxon>Bacillaceae</taxon>
        <taxon>Shouchella</taxon>
    </lineage>
</organism>
<proteinExistence type="predicted"/>
<protein>
    <submittedName>
        <fullName evidence="2">Uncharacterized protein</fullName>
    </submittedName>
</protein>
<evidence type="ECO:0000313" key="3">
    <source>
        <dbReference type="Proteomes" id="UP000216133"/>
    </source>
</evidence>
<feature type="transmembrane region" description="Helical" evidence="1">
    <location>
        <begin position="114"/>
        <end position="140"/>
    </location>
</feature>
<evidence type="ECO:0000256" key="1">
    <source>
        <dbReference type="SAM" id="Phobius"/>
    </source>
</evidence>
<keyword evidence="1" id="KW-0812">Transmembrane</keyword>
<keyword evidence="1" id="KW-0472">Membrane</keyword>
<keyword evidence="1" id="KW-1133">Transmembrane helix</keyword>
<accession>A0A268S264</accession>
<dbReference type="RefSeq" id="WP_094423978.1">
    <property type="nucleotide sequence ID" value="NZ_CP019985.1"/>
</dbReference>
<feature type="transmembrane region" description="Helical" evidence="1">
    <location>
        <begin position="80"/>
        <end position="102"/>
    </location>
</feature>
<comment type="caution">
    <text evidence="2">The sequence shown here is derived from an EMBL/GenBank/DDBJ whole genome shotgun (WGS) entry which is preliminary data.</text>
</comment>
<evidence type="ECO:0000313" key="2">
    <source>
        <dbReference type="EMBL" id="PAF26527.1"/>
    </source>
</evidence>
<sequence length="206" mass="23659">MFSLKKSIKTLATGQFCFLIMALILLLNVSHWHDPLVSWILILMLIQPGIFLLAFVDGFRTKKTVEIEPEERGSVFTFRGFLKSLWLLGPILLFFTVVMWYADRDGGFPFPSGLLVIFLMVNGFFNFLSLFAPSYVVLFYGANAFDTTKTAWSEGFRYIAIYFSGLNGEIQNLLSRFPFYIQRPITLLLCIWYIFAFGGIVKLFGF</sequence>
<dbReference type="AlphaFoldDB" id="A0A268S264"/>
<feature type="transmembrane region" description="Helical" evidence="1">
    <location>
        <begin position="12"/>
        <end position="30"/>
    </location>
</feature>
<dbReference type="EMBL" id="NPBS01000035">
    <property type="protein sequence ID" value="PAF26527.1"/>
    <property type="molecule type" value="Genomic_DNA"/>
</dbReference>
<gene>
    <name evidence="2" type="ORF">CHH61_07885</name>
</gene>
<reference evidence="2 3" key="1">
    <citation type="submission" date="2017-07" db="EMBL/GenBank/DDBJ databases">
        <title>Isolation and whole genome analysis of endospore-forming bacteria from heroin.</title>
        <authorList>
            <person name="Kalinowski J."/>
            <person name="Ahrens B."/>
            <person name="Al-Dilaimi A."/>
            <person name="Winkler A."/>
            <person name="Wibberg D."/>
            <person name="Schleenbecker U."/>
            <person name="Ruckert C."/>
            <person name="Wolfel R."/>
            <person name="Grass G."/>
        </authorList>
    </citation>
    <scope>NUCLEOTIDE SEQUENCE [LARGE SCALE GENOMIC DNA]</scope>
    <source>
        <strain evidence="2 3">7523-2</strain>
    </source>
</reference>
<feature type="transmembrane region" description="Helical" evidence="1">
    <location>
        <begin position="185"/>
        <end position="205"/>
    </location>
</feature>
<name>A0A268S264_SHOCL</name>
<dbReference type="GeneID" id="86924607"/>
<dbReference type="Proteomes" id="UP000216133">
    <property type="component" value="Unassembled WGS sequence"/>
</dbReference>
<feature type="transmembrane region" description="Helical" evidence="1">
    <location>
        <begin position="36"/>
        <end position="59"/>
    </location>
</feature>